<name>A0A519BG00_ACIG2</name>
<comment type="caution">
    <text evidence="1">The sequence shown here is derived from an EMBL/GenBank/DDBJ whole genome shotgun (WGS) entry which is preliminary data.</text>
</comment>
<reference evidence="1 2" key="1">
    <citation type="journal article" date="2019" name="ISME J.">
        <title>Insights into ecological role of a new deltaproteobacterial order Candidatus Acidulodesulfobacterales by metagenomics and metatranscriptomics.</title>
        <authorList>
            <person name="Tan S."/>
            <person name="Liu J."/>
            <person name="Fang Y."/>
            <person name="Hedlund B.P."/>
            <person name="Lian Z.H."/>
            <person name="Huang L.Y."/>
            <person name="Li J.T."/>
            <person name="Huang L.N."/>
            <person name="Li W.J."/>
            <person name="Jiang H.C."/>
            <person name="Dong H.L."/>
            <person name="Shu W.S."/>
        </authorList>
    </citation>
    <scope>NUCLEOTIDE SEQUENCE [LARGE SCALE GENOMIC DNA]</scope>
    <source>
        <strain evidence="1">AP2</strain>
    </source>
</reference>
<dbReference type="Gene3D" id="1.25.10.10">
    <property type="entry name" value="Leucine-rich Repeat Variant"/>
    <property type="match status" value="2"/>
</dbReference>
<dbReference type="AlphaFoldDB" id="A0A519BG00"/>
<dbReference type="InterPro" id="IPR016024">
    <property type="entry name" value="ARM-type_fold"/>
</dbReference>
<protein>
    <recommendedName>
        <fullName evidence="3">HEAT repeat domain-containing protein</fullName>
    </recommendedName>
</protein>
<gene>
    <name evidence="1" type="ORF">EVJ46_08430</name>
</gene>
<dbReference type="SUPFAM" id="SSF48371">
    <property type="entry name" value="ARM repeat"/>
    <property type="match status" value="1"/>
</dbReference>
<dbReference type="Proteomes" id="UP000316562">
    <property type="component" value="Unassembled WGS sequence"/>
</dbReference>
<dbReference type="EMBL" id="SGBC01000003">
    <property type="protein sequence ID" value="RZD16201.1"/>
    <property type="molecule type" value="Genomic_DNA"/>
</dbReference>
<sequence length="739" mass="85219">MQTNNYNIEEEFNKISSGNKLRLISEINGILQSDNEEELNRLIGLLDTGNNAAAEMLSNALSESSNHLLNNILFKIVTGNYNVKMRSAAFDILKNKAKRNGNFLINYCADTDLQYRRFVSELLRFGSFTPHGAPSACLRKFCADEDEIVRANAAESIGFLKLKLVQTLKKMLLNDSFLVKASAIFSLGELKIESTIADLKYEFWKNRDDVVRKLIIDAIAKIDGRAGLNFLTDIAGLDNKCKRIDKIYLIKNIYRIYIENYKNTKYKNAVIKKIQNINIKINILKLEFYEDKLIREAILFYFSLSNVKKSIKIFNFLMIYLNKNLITPDNAEYKYIKDSLVKVAYPFYIKKYLEYMSASFETKMAYSGSFFNSYSILIEILSENRYFNEIAVLLNYFKDRKVFVELNIALLAASASIINYGAPKLSKSVLKNALFLLNDSNGDIRKAAADLIGKSKKINFAKYIYNKTISENYPDVLDNYIKNIIILTNNNKIYFKFFINSLHSNDTRIKEISLRIIKEFKISLNKHLNKKDIIDVYNIFKILADSKSESENVKALLASVISNFSNINRAEYKYLKEEFLEILFELLKESDNEEVLYNSLESLIKLGFKDSAVFFETILTKNRSVMFRFKVIELIGKLRDSDNHDSDNTNADNLDNHNTTIYNKNTYNKDADNAGGIHNNFNKLLEILRSSDEILIKISILRSLYSIDETRARAVIKNYLSDTNEDLRNIAEELLKIKK</sequence>
<dbReference type="InterPro" id="IPR011989">
    <property type="entry name" value="ARM-like"/>
</dbReference>
<evidence type="ECO:0000313" key="2">
    <source>
        <dbReference type="Proteomes" id="UP000316562"/>
    </source>
</evidence>
<evidence type="ECO:0008006" key="3">
    <source>
        <dbReference type="Google" id="ProtNLM"/>
    </source>
</evidence>
<proteinExistence type="predicted"/>
<evidence type="ECO:0000313" key="1">
    <source>
        <dbReference type="EMBL" id="RZD16201.1"/>
    </source>
</evidence>
<accession>A0A519BG00</accession>
<organism evidence="1 2">
    <name type="scientific">Acididesulfobacter guangdongensis</name>
    <dbReference type="NCBI Taxonomy" id="2597225"/>
    <lineage>
        <taxon>Bacteria</taxon>
        <taxon>Deltaproteobacteria</taxon>
        <taxon>Candidatus Acidulodesulfobacterales</taxon>
        <taxon>Candidatus Acididesulfobacter</taxon>
    </lineage>
</organism>